<dbReference type="EMBL" id="CP104311">
    <property type="protein sequence ID" value="WWF02739.1"/>
    <property type="molecule type" value="Genomic_DNA"/>
</dbReference>
<protein>
    <submittedName>
        <fullName evidence="3">ATP-grasp domain-containing protein</fullName>
    </submittedName>
</protein>
<feature type="domain" description="ATP-grasp" evidence="2">
    <location>
        <begin position="216"/>
        <end position="286"/>
    </location>
</feature>
<dbReference type="Gene3D" id="3.30.470.20">
    <property type="entry name" value="ATP-grasp fold, B domain"/>
    <property type="match status" value="1"/>
</dbReference>
<evidence type="ECO:0000256" key="1">
    <source>
        <dbReference type="PROSITE-ProRule" id="PRU00409"/>
    </source>
</evidence>
<dbReference type="InterPro" id="IPR003806">
    <property type="entry name" value="ATP-grasp_PylC-type"/>
</dbReference>
<sequence>MQEAGSALVVAASASALSRSLKRAGWTPFAIDGFGDLDTREYCRECQIVPLGKSGFDASALRSAIDGMKPTDVALYGGGLDSLPGVIEHLARGRLLVGNTAETVRLAKTPAMFFALLANLGIPFPETRFDPPCNVCGWLVKHGGSEGGVAVNFASNTDISKPYRYFQRQLETLPMSALFLADGTESRIIGFNTLWTTAADPLLPFRFAGAINRTSLSEPQRETLRGIVAQLVSALRLRGLNSLDFMTDETGGIRVLELNPRPSATLSLYDDELPSGLAGLHIRACLGTLPDFTLAAFPARAIQIVYAPHDVEMPGTLEWPAWCQNRPGPGCRIAKGAPLCTITADGTDESEVLSNLAARHTALIQTMIAADRMADT</sequence>
<dbReference type="InterPro" id="IPR016677">
    <property type="entry name" value="UCP016817_carboligase"/>
</dbReference>
<evidence type="ECO:0000313" key="3">
    <source>
        <dbReference type="EMBL" id="WWF02739.1"/>
    </source>
</evidence>
<keyword evidence="1" id="KW-0547">Nucleotide-binding</keyword>
<dbReference type="PIRSF" id="PIRSF016817">
    <property type="entry name" value="UCP016817_carboligase"/>
    <property type="match status" value="1"/>
</dbReference>
<dbReference type="Pfam" id="PF02655">
    <property type="entry name" value="ATP-grasp_3"/>
    <property type="match status" value="1"/>
</dbReference>
<dbReference type="Proteomes" id="UP001359308">
    <property type="component" value="Chromosome"/>
</dbReference>
<evidence type="ECO:0000259" key="2">
    <source>
        <dbReference type="PROSITE" id="PS50975"/>
    </source>
</evidence>
<dbReference type="InterPro" id="IPR011761">
    <property type="entry name" value="ATP-grasp"/>
</dbReference>
<keyword evidence="1" id="KW-0067">ATP-binding</keyword>
<dbReference type="PROSITE" id="PS50975">
    <property type="entry name" value="ATP_GRASP"/>
    <property type="match status" value="1"/>
</dbReference>
<proteinExistence type="predicted"/>
<organism evidence="3 4">
    <name type="scientific">Methylococcus capsulatus</name>
    <dbReference type="NCBI Taxonomy" id="414"/>
    <lineage>
        <taxon>Bacteria</taxon>
        <taxon>Pseudomonadati</taxon>
        <taxon>Pseudomonadota</taxon>
        <taxon>Gammaproteobacteria</taxon>
        <taxon>Methylococcales</taxon>
        <taxon>Methylococcaceae</taxon>
        <taxon>Methylococcus</taxon>
    </lineage>
</organism>
<keyword evidence="4" id="KW-1185">Reference proteome</keyword>
<accession>A0ABZ2F7J4</accession>
<evidence type="ECO:0000313" key="4">
    <source>
        <dbReference type="Proteomes" id="UP001359308"/>
    </source>
</evidence>
<gene>
    <name evidence="3" type="ORF">N4J17_03745</name>
</gene>
<dbReference type="RefSeq" id="WP_198324161.1">
    <property type="nucleotide sequence ID" value="NZ_CP104311.1"/>
</dbReference>
<name>A0ABZ2F7J4_METCP</name>
<reference evidence="3 4" key="1">
    <citation type="submission" date="2022-09" db="EMBL/GenBank/DDBJ databases">
        <authorList>
            <person name="Giprobiosintez L."/>
        </authorList>
    </citation>
    <scope>NUCLEOTIDE SEQUENCE [LARGE SCALE GENOMIC DNA]</scope>
    <source>
        <strain evidence="4">VKPM-B-12549 (GBS-15)</strain>
    </source>
</reference>
<dbReference type="SUPFAM" id="SSF56059">
    <property type="entry name" value="Glutathione synthetase ATP-binding domain-like"/>
    <property type="match status" value="1"/>
</dbReference>